<organism evidence="1 2">
    <name type="scientific">Myodes glareolus</name>
    <name type="common">Bank vole</name>
    <name type="synonym">Clethrionomys glareolus</name>
    <dbReference type="NCBI Taxonomy" id="447135"/>
    <lineage>
        <taxon>Eukaryota</taxon>
        <taxon>Metazoa</taxon>
        <taxon>Chordata</taxon>
        <taxon>Craniata</taxon>
        <taxon>Vertebrata</taxon>
        <taxon>Euteleostomi</taxon>
        <taxon>Mammalia</taxon>
        <taxon>Eutheria</taxon>
        <taxon>Euarchontoglires</taxon>
        <taxon>Glires</taxon>
        <taxon>Rodentia</taxon>
        <taxon>Myomorpha</taxon>
        <taxon>Muroidea</taxon>
        <taxon>Cricetidae</taxon>
        <taxon>Arvicolinae</taxon>
        <taxon>Myodes</taxon>
    </lineage>
</organism>
<dbReference type="AlphaFoldDB" id="A0AAW0IIU4"/>
<comment type="caution">
    <text evidence="1">The sequence shown here is derived from an EMBL/GenBank/DDBJ whole genome shotgun (WGS) entry which is preliminary data.</text>
</comment>
<accession>A0AAW0IIU4</accession>
<dbReference type="Proteomes" id="UP001488838">
    <property type="component" value="Unassembled WGS sequence"/>
</dbReference>
<gene>
    <name evidence="1" type="ORF">U0070_000515</name>
</gene>
<dbReference type="EMBL" id="JBBHLL010000125">
    <property type="protein sequence ID" value="KAK7814199.1"/>
    <property type="molecule type" value="Genomic_DNA"/>
</dbReference>
<reference evidence="1 2" key="1">
    <citation type="journal article" date="2023" name="bioRxiv">
        <title>Conserved and derived expression patterns and positive selection on dental genes reveal complex evolutionary context of ever-growing rodent molars.</title>
        <authorList>
            <person name="Calamari Z.T."/>
            <person name="Song A."/>
            <person name="Cohen E."/>
            <person name="Akter M."/>
            <person name="Roy R.D."/>
            <person name="Hallikas O."/>
            <person name="Christensen M.M."/>
            <person name="Li P."/>
            <person name="Marangoni P."/>
            <person name="Jernvall J."/>
            <person name="Klein O.D."/>
        </authorList>
    </citation>
    <scope>NUCLEOTIDE SEQUENCE [LARGE SCALE GENOMIC DNA]</scope>
    <source>
        <strain evidence="1">V071</strain>
    </source>
</reference>
<protein>
    <submittedName>
        <fullName evidence="1">Uncharacterized protein</fullName>
    </submittedName>
</protein>
<evidence type="ECO:0000313" key="1">
    <source>
        <dbReference type="EMBL" id="KAK7814199.1"/>
    </source>
</evidence>
<evidence type="ECO:0000313" key="2">
    <source>
        <dbReference type="Proteomes" id="UP001488838"/>
    </source>
</evidence>
<sequence>MDPRRVDSWFCHASPSPSLRSPLFSLCSQLQMKMSERAASLNTVVPLPRSAYWQHITRQHSTGQLYHLQDVTSPLKLHRTETFPTYRSEH</sequence>
<name>A0AAW0IIU4_MYOGA</name>
<keyword evidence="2" id="KW-1185">Reference proteome</keyword>
<proteinExistence type="predicted"/>